<evidence type="ECO:0000313" key="2">
    <source>
        <dbReference type="EMBL" id="CCG09360.1"/>
    </source>
</evidence>
<reference evidence="2 3" key="1">
    <citation type="submission" date="2012-02" db="EMBL/GenBank/DDBJ databases">
        <title>Shotgun genome sequence of Phaeospirillum photometricum DSM 122.</title>
        <authorList>
            <person name="Duquesne K."/>
            <person name="Sturgis J."/>
        </authorList>
    </citation>
    <scope>NUCLEOTIDE SEQUENCE [LARGE SCALE GENOMIC DNA]</scope>
    <source>
        <strain evidence="3">DSM122</strain>
    </source>
</reference>
<organism evidence="2 3">
    <name type="scientific">Pararhodospirillum photometricum DSM 122</name>
    <dbReference type="NCBI Taxonomy" id="1150469"/>
    <lineage>
        <taxon>Bacteria</taxon>
        <taxon>Pseudomonadati</taxon>
        <taxon>Pseudomonadota</taxon>
        <taxon>Alphaproteobacteria</taxon>
        <taxon>Rhodospirillales</taxon>
        <taxon>Rhodospirillaceae</taxon>
        <taxon>Pararhodospirillum</taxon>
    </lineage>
</organism>
<evidence type="ECO:0000313" key="3">
    <source>
        <dbReference type="Proteomes" id="UP000033220"/>
    </source>
</evidence>
<dbReference type="PANTHER" id="PTHR35399">
    <property type="entry name" value="SLR8030 PROTEIN"/>
    <property type="match status" value="1"/>
</dbReference>
<evidence type="ECO:0008006" key="4">
    <source>
        <dbReference type="Google" id="ProtNLM"/>
    </source>
</evidence>
<dbReference type="Proteomes" id="UP000033220">
    <property type="component" value="Chromosome DSM 122"/>
</dbReference>
<dbReference type="AlphaFoldDB" id="H6SNM9"/>
<name>H6SNM9_PARPM</name>
<dbReference type="STRING" id="1150469.RSPPHO_02734"/>
<feature type="compositionally biased region" description="Gly residues" evidence="1">
    <location>
        <begin position="14"/>
        <end position="29"/>
    </location>
</feature>
<dbReference type="EMBL" id="HE663493">
    <property type="protein sequence ID" value="CCG09360.1"/>
    <property type="molecule type" value="Genomic_DNA"/>
</dbReference>
<dbReference type="KEGG" id="rpm:RSPPHO_02734"/>
<dbReference type="PANTHER" id="PTHR35399:SF2">
    <property type="entry name" value="DUF839 DOMAIN-CONTAINING PROTEIN"/>
    <property type="match status" value="1"/>
</dbReference>
<feature type="region of interest" description="Disordered" evidence="1">
    <location>
        <begin position="11"/>
        <end position="46"/>
    </location>
</feature>
<proteinExistence type="predicted"/>
<gene>
    <name evidence="2" type="ORF">RSPPHO_02734</name>
</gene>
<feature type="compositionally biased region" description="Basic and acidic residues" evidence="1">
    <location>
        <begin position="75"/>
        <end position="99"/>
    </location>
</feature>
<dbReference type="eggNOG" id="COG3211">
    <property type="taxonomic scope" value="Bacteria"/>
</dbReference>
<evidence type="ECO:0000256" key="1">
    <source>
        <dbReference type="SAM" id="MobiDB-lite"/>
    </source>
</evidence>
<protein>
    <recommendedName>
        <fullName evidence="4">Twin-arginine translocation pathway signal</fullName>
    </recommendedName>
</protein>
<sequence>MCVGVPDCPAAGRGFHGGGGVGGWLGGGPWRKDKRRGRRDPPRTPFFRRADVTSLCLVMKSSGKLHRSNVFAQGGRDHTAPRPPRGRDHDQPGGFHENEASMTQTTAHGVVSSRDTDVEEPYSNPHVVNPMAEVISKRLATLANAPIGRRQALRGLGALTAISVLPTLGAVGAAGKAMAATNPSTLSFKEIPHLMDQDHHVAEGYHAGVLIRWGDPVLPEAPAFDPTHLTAAAQLKQFGYNNDFLGYFPLERGSNNSSHGLLTINHEYVDRKLMWSGQDPEGIDSQTEEQINVEMAAHGHSVIEVKRDGDLWSVVPNSRYARRISTLETEIRVSGPAAGHDRLKTSADPTGTRVIGTLQNCAGGVTPWGTVLIAEENFDRYFNGATLPPAEERNYKRLGINGKPDYGWYRFHPRFDVAKEPNEPNRFGWMVEFDPYDPTSVPVKRTALGRFKHEGANVIINHDGRLAVYAGDDERFEFVYKFITKNKVDLANPAANKDLLDEGTLYVGKFAADGTLAWLPLVFGQGPLTPENDFHSQADVVIEARRAASLMGATPMDRPEDVEPNPVTASIFMALTNNTKRKAEQVDAANPRATNEHGHVLEMVPPGGKGRAAKHEADLFTWNIFVLCGNPAKPEDGARYHPATSEHGWLSCPDNVAFDPRGRLWISTDGATKFGYADGLWAADVEGEGRALTRHFYATPTGAEMCGPFLTPDGTTMFCCVQHPGDDKDSTFDAPSTRWPDFKEGMPPRPSVVFITRKGGGEIGG</sequence>
<feature type="region of interest" description="Disordered" evidence="1">
    <location>
        <begin position="67"/>
        <end position="106"/>
    </location>
</feature>
<dbReference type="HOGENOM" id="CLU_018570_2_0_5"/>
<keyword evidence="3" id="KW-1185">Reference proteome</keyword>
<accession>H6SNM9</accession>
<dbReference type="InterPro" id="IPR008557">
    <property type="entry name" value="PhoX"/>
</dbReference>
<dbReference type="Pfam" id="PF05787">
    <property type="entry name" value="PhoX"/>
    <property type="match status" value="1"/>
</dbReference>
<dbReference type="PATRIC" id="fig|1150469.3.peg.3101"/>
<dbReference type="SUPFAM" id="SSF63829">
    <property type="entry name" value="Calcium-dependent phosphotriesterase"/>
    <property type="match status" value="1"/>
</dbReference>